<dbReference type="Proteomes" id="UP001583172">
    <property type="component" value="Unassembled WGS sequence"/>
</dbReference>
<dbReference type="EMBL" id="JAZGSY010000323">
    <property type="protein sequence ID" value="KAL1837157.1"/>
    <property type="molecule type" value="Genomic_DNA"/>
</dbReference>
<name>A0ABR3V5W3_HUMIN</name>
<keyword evidence="3" id="KW-1185">Reference proteome</keyword>
<feature type="region of interest" description="Disordered" evidence="1">
    <location>
        <begin position="606"/>
        <end position="633"/>
    </location>
</feature>
<proteinExistence type="predicted"/>
<evidence type="ECO:0000256" key="1">
    <source>
        <dbReference type="SAM" id="MobiDB-lite"/>
    </source>
</evidence>
<organism evidence="2 3">
    <name type="scientific">Humicola insolens</name>
    <name type="common">Soft-rot fungus</name>
    <dbReference type="NCBI Taxonomy" id="85995"/>
    <lineage>
        <taxon>Eukaryota</taxon>
        <taxon>Fungi</taxon>
        <taxon>Dikarya</taxon>
        <taxon>Ascomycota</taxon>
        <taxon>Pezizomycotina</taxon>
        <taxon>Sordariomycetes</taxon>
        <taxon>Sordariomycetidae</taxon>
        <taxon>Sordariales</taxon>
        <taxon>Chaetomiaceae</taxon>
        <taxon>Mycothermus</taxon>
    </lineage>
</organism>
<feature type="compositionally biased region" description="Polar residues" evidence="1">
    <location>
        <begin position="251"/>
        <end position="274"/>
    </location>
</feature>
<feature type="region of interest" description="Disordered" evidence="1">
    <location>
        <begin position="341"/>
        <end position="535"/>
    </location>
</feature>
<feature type="region of interest" description="Disordered" evidence="1">
    <location>
        <begin position="223"/>
        <end position="284"/>
    </location>
</feature>
<feature type="region of interest" description="Disordered" evidence="1">
    <location>
        <begin position="1"/>
        <end position="44"/>
    </location>
</feature>
<feature type="compositionally biased region" description="Low complexity" evidence="1">
    <location>
        <begin position="480"/>
        <end position="499"/>
    </location>
</feature>
<sequence length="669" mass="71095">MSFAPQFQASRGIAFDTSPGAGQPLHANLFRPPPSPDGSSYNLAKSTGSLFSDISMSTPQHTGLAIKRKRANTRESTPQGWHMNMDGAHDAHEDKAREFRYTLAGQISTTPAAAPAGAENGVLDDSVYSDVDYRRALGPKTDMAESPPLGTSPPNGTTAPAPPQLIPWSLFSLQTLGDMVGKVWEFCKTGAFKGFRAGGGQAYNLNGTTVTETAGTAVTEVTEKPWVPEPESPPVRPVDESSAIQDMPGSFPQSAQTPSYSVFQELSTPESTPQPAVKRRQVSANNDELRNWVVVDEPSEPPQPRRFAAEVKAAAAGRPSGLIRPRTGYYSQVGVSSHRRITAPSQRFSGSAATLTRGMTRPSLRISHTTISATSPPSLYAPREPASFASPRASPASRSTPSRIPVAVQSPSQQQSQQSYNPNPFAFSTTTNTTPARPASPAPSVASLTLKSSTASRPSSRQSLSRAPAGRSPTSRHSIGGSITLSSNNTTSSGISKSNLRPSSPSKLTPNNHRRNQSSSSTGLSRALRPNKPKPEHLITAVAASPRLDAEAKHLAKRKLAAEMDADAKVDAFNARLLSMIRQGREALGTKVEVEDVEMDLEADDADQFGGDDYEDDLGGDDDEDLGVGGGFGSVGVVPGGADKFPFVGRWNRRRSALVGEAGWEEDDL</sequence>
<feature type="compositionally biased region" description="Low complexity" evidence="1">
    <location>
        <begin position="381"/>
        <end position="469"/>
    </location>
</feature>
<feature type="region of interest" description="Disordered" evidence="1">
    <location>
        <begin position="63"/>
        <end position="84"/>
    </location>
</feature>
<feature type="region of interest" description="Disordered" evidence="1">
    <location>
        <begin position="138"/>
        <end position="163"/>
    </location>
</feature>
<evidence type="ECO:0000313" key="3">
    <source>
        <dbReference type="Proteomes" id="UP001583172"/>
    </source>
</evidence>
<accession>A0ABR3V5W3</accession>
<evidence type="ECO:0000313" key="2">
    <source>
        <dbReference type="EMBL" id="KAL1837157.1"/>
    </source>
</evidence>
<feature type="compositionally biased region" description="Polar residues" evidence="1">
    <location>
        <begin position="500"/>
        <end position="524"/>
    </location>
</feature>
<comment type="caution">
    <text evidence="2">The sequence shown here is derived from an EMBL/GenBank/DDBJ whole genome shotgun (WGS) entry which is preliminary data.</text>
</comment>
<protein>
    <submittedName>
        <fullName evidence="2">Uncharacterized protein</fullName>
    </submittedName>
</protein>
<gene>
    <name evidence="2" type="ORF">VTJ49DRAFT_4203</name>
</gene>
<feature type="compositionally biased region" description="Polar residues" evidence="1">
    <location>
        <begin position="366"/>
        <end position="377"/>
    </location>
</feature>
<reference evidence="2 3" key="1">
    <citation type="journal article" date="2024" name="Commun. Biol.">
        <title>Comparative genomic analysis of thermophilic fungi reveals convergent evolutionary adaptations and gene losses.</title>
        <authorList>
            <person name="Steindorff A.S."/>
            <person name="Aguilar-Pontes M.V."/>
            <person name="Robinson A.J."/>
            <person name="Andreopoulos B."/>
            <person name="LaButti K."/>
            <person name="Kuo A."/>
            <person name="Mondo S."/>
            <person name="Riley R."/>
            <person name="Otillar R."/>
            <person name="Haridas S."/>
            <person name="Lipzen A."/>
            <person name="Grimwood J."/>
            <person name="Schmutz J."/>
            <person name="Clum A."/>
            <person name="Reid I.D."/>
            <person name="Moisan M.C."/>
            <person name="Butler G."/>
            <person name="Nguyen T.T.M."/>
            <person name="Dewar K."/>
            <person name="Conant G."/>
            <person name="Drula E."/>
            <person name="Henrissat B."/>
            <person name="Hansel C."/>
            <person name="Singer S."/>
            <person name="Hutchinson M.I."/>
            <person name="de Vries R.P."/>
            <person name="Natvig D.O."/>
            <person name="Powell A.J."/>
            <person name="Tsang A."/>
            <person name="Grigoriev I.V."/>
        </authorList>
    </citation>
    <scope>NUCLEOTIDE SEQUENCE [LARGE SCALE GENOMIC DNA]</scope>
    <source>
        <strain evidence="2 3">CBS 620.91</strain>
    </source>
</reference>
<feature type="compositionally biased region" description="Acidic residues" evidence="1">
    <location>
        <begin position="606"/>
        <end position="626"/>
    </location>
</feature>
<feature type="compositionally biased region" description="Polar residues" evidence="1">
    <location>
        <begin position="343"/>
        <end position="354"/>
    </location>
</feature>
<feature type="compositionally biased region" description="Pro residues" evidence="1">
    <location>
        <begin position="227"/>
        <end position="236"/>
    </location>
</feature>